<comment type="caution">
    <text evidence="2">The sequence shown here is derived from an EMBL/GenBank/DDBJ whole genome shotgun (WGS) entry which is preliminary data.</text>
</comment>
<dbReference type="InterPro" id="IPR013132">
    <property type="entry name" value="PseI/NeuA/B-like_N"/>
</dbReference>
<dbReference type="Pfam" id="PF03102">
    <property type="entry name" value="NeuB"/>
    <property type="match status" value="1"/>
</dbReference>
<dbReference type="InterPro" id="IPR051690">
    <property type="entry name" value="PseI-like"/>
</dbReference>
<sequence length="273" mass="31483">MVNIIAEIGINHNGDLNIAKKLIDVAAIAGCDYVKFQKRTPKICVPKNQKNKIKETPWGKLTYLEYKEKLEFNLEDYIQIDHYCKEKNIKWFASAWDIESMYFLVQFNNDLIKVPSAHLTNHQLLKDCRTYFSKVILSTGMSTEKEIEEAIFIGKPDILFHTNSVYPSPINELNMGYITWLRDHFPKKSIGFSNHCYGIIPAIASVYLGVEWIEAHITLDHDIWGSDQLSSIQPAGLFKLTKGIRDLEKALKGYRARKLYPGEEIKQNSLRIK</sequence>
<organism evidence="2">
    <name type="scientific">marine sediment metagenome</name>
    <dbReference type="NCBI Taxonomy" id="412755"/>
    <lineage>
        <taxon>unclassified sequences</taxon>
        <taxon>metagenomes</taxon>
        <taxon>ecological metagenomes</taxon>
    </lineage>
</organism>
<evidence type="ECO:0000259" key="1">
    <source>
        <dbReference type="Pfam" id="PF03102"/>
    </source>
</evidence>
<proteinExistence type="predicted"/>
<dbReference type="SUPFAM" id="SSF51569">
    <property type="entry name" value="Aldolase"/>
    <property type="match status" value="1"/>
</dbReference>
<name>A0A0F9L988_9ZZZZ</name>
<gene>
    <name evidence="2" type="ORF">LCGC14_1303920</name>
</gene>
<dbReference type="GO" id="GO:0016051">
    <property type="term" value="P:carbohydrate biosynthetic process"/>
    <property type="evidence" value="ECO:0007669"/>
    <property type="project" value="InterPro"/>
</dbReference>
<dbReference type="PANTHER" id="PTHR42966:SF3">
    <property type="entry name" value="BLR5971 PROTEIN"/>
    <property type="match status" value="1"/>
</dbReference>
<feature type="domain" description="PseI/NeuA/B-like" evidence="1">
    <location>
        <begin position="22"/>
        <end position="252"/>
    </location>
</feature>
<accession>A0A0F9L988</accession>
<dbReference type="EMBL" id="LAZR01007634">
    <property type="protein sequence ID" value="KKM83971.1"/>
    <property type="molecule type" value="Genomic_DNA"/>
</dbReference>
<dbReference type="GO" id="GO:0047444">
    <property type="term" value="F:N-acylneuraminate-9-phosphate synthase activity"/>
    <property type="evidence" value="ECO:0007669"/>
    <property type="project" value="TreeGrafter"/>
</dbReference>
<dbReference type="PANTHER" id="PTHR42966">
    <property type="entry name" value="N-ACETYLNEURAMINATE SYNTHASE"/>
    <property type="match status" value="1"/>
</dbReference>
<dbReference type="AlphaFoldDB" id="A0A0F9L988"/>
<protein>
    <recommendedName>
        <fullName evidence="1">PseI/NeuA/B-like domain-containing protein</fullName>
    </recommendedName>
</protein>
<dbReference type="InterPro" id="IPR013785">
    <property type="entry name" value="Aldolase_TIM"/>
</dbReference>
<dbReference type="Gene3D" id="3.20.20.70">
    <property type="entry name" value="Aldolase class I"/>
    <property type="match status" value="1"/>
</dbReference>
<evidence type="ECO:0000313" key="2">
    <source>
        <dbReference type="EMBL" id="KKM83971.1"/>
    </source>
</evidence>
<reference evidence="2" key="1">
    <citation type="journal article" date="2015" name="Nature">
        <title>Complex archaea that bridge the gap between prokaryotes and eukaryotes.</title>
        <authorList>
            <person name="Spang A."/>
            <person name="Saw J.H."/>
            <person name="Jorgensen S.L."/>
            <person name="Zaremba-Niedzwiedzka K."/>
            <person name="Martijn J."/>
            <person name="Lind A.E."/>
            <person name="van Eijk R."/>
            <person name="Schleper C."/>
            <person name="Guy L."/>
            <person name="Ettema T.J."/>
        </authorList>
    </citation>
    <scope>NUCLEOTIDE SEQUENCE</scope>
</reference>